<feature type="compositionally biased region" description="Basic and acidic residues" evidence="3">
    <location>
        <begin position="11"/>
        <end position="25"/>
    </location>
</feature>
<feature type="repeat" description="PPR" evidence="2">
    <location>
        <begin position="325"/>
        <end position="359"/>
    </location>
</feature>
<gene>
    <name evidence="4" type="ORF">ZIOFF_016127</name>
</gene>
<keyword evidence="5" id="KW-1185">Reference proteome</keyword>
<dbReference type="AlphaFoldDB" id="A0A8J5HFY7"/>
<evidence type="ECO:0000256" key="1">
    <source>
        <dbReference type="ARBA" id="ARBA00022737"/>
    </source>
</evidence>
<dbReference type="EMBL" id="JACMSC010000004">
    <property type="protein sequence ID" value="KAG6526150.1"/>
    <property type="molecule type" value="Genomic_DNA"/>
</dbReference>
<name>A0A8J5HFY7_ZINOF</name>
<reference evidence="4 5" key="1">
    <citation type="submission" date="2020-08" db="EMBL/GenBank/DDBJ databases">
        <title>Plant Genome Project.</title>
        <authorList>
            <person name="Zhang R.-G."/>
        </authorList>
    </citation>
    <scope>NUCLEOTIDE SEQUENCE [LARGE SCALE GENOMIC DNA]</scope>
    <source>
        <tissue evidence="4">Rhizome</tissue>
    </source>
</reference>
<feature type="region of interest" description="Disordered" evidence="3">
    <location>
        <begin position="1"/>
        <end position="41"/>
    </location>
</feature>
<dbReference type="InterPro" id="IPR002885">
    <property type="entry name" value="PPR_rpt"/>
</dbReference>
<sequence length="503" mass="56407">MSKRPAATEIYRPESSKRYHGGVEARHRRSPPRPSFPSYLDAGPDLNPKTRFLCEILASSNPSSVDRALDDAGVRVSSQDVEAVLKLSYSQPGAAVAFFRWAGSRCLNDQHSPYAWNLVVDLLGKNLLFDAMWNSVRSMQSEGLLSLATFASIFSSFCAAGRPDDALSAFDTMRLYGVPRDTAALNSLLSAVCHDGRVATARLFFDRARTSVTPDVDSFAILLEGCEADVDHRSAREVFDDMIATVGWDPANVQAYDSFLTILVRSGSHNLHESFMFLEKMKQKRCFPGMKFFRNAIKVLIEKNDTREALNIWKALIGRNECYPDISMYNSMISLLCSNNQTDVALWIFDDMTNYGAFPDSRTYNVLLQYLIKEKKLNEISTVFTEMVKNECYPTEANCVSLMNAGFGNLSYYNMALKVWKIMAENGLPSLEETGNMLVLKLRDADMLPEACKYAEDMIERGIKLNSSTLSKLKQSLVKIGKGNIHDSLLKKWKSHSQCALYS</sequence>
<dbReference type="Pfam" id="PF13041">
    <property type="entry name" value="PPR_2"/>
    <property type="match status" value="1"/>
</dbReference>
<feature type="repeat" description="PPR" evidence="2">
    <location>
        <begin position="360"/>
        <end position="394"/>
    </location>
</feature>
<evidence type="ECO:0000313" key="5">
    <source>
        <dbReference type="Proteomes" id="UP000734854"/>
    </source>
</evidence>
<dbReference type="GO" id="GO:0003729">
    <property type="term" value="F:mRNA binding"/>
    <property type="evidence" value="ECO:0007669"/>
    <property type="project" value="TreeGrafter"/>
</dbReference>
<dbReference type="PANTHER" id="PTHR47933">
    <property type="entry name" value="PENTATRICOPEPTIDE REPEAT-CONTAINING PROTEIN 1, MITOCHONDRIAL"/>
    <property type="match status" value="1"/>
</dbReference>
<dbReference type="PROSITE" id="PS51375">
    <property type="entry name" value="PPR"/>
    <property type="match status" value="3"/>
</dbReference>
<evidence type="ECO:0000256" key="3">
    <source>
        <dbReference type="SAM" id="MobiDB-lite"/>
    </source>
</evidence>
<protein>
    <recommendedName>
        <fullName evidence="6">Pentatricopeptide repeat-containing protein</fullName>
    </recommendedName>
</protein>
<comment type="caution">
    <text evidence="4">The sequence shown here is derived from an EMBL/GenBank/DDBJ whole genome shotgun (WGS) entry which is preliminary data.</text>
</comment>
<accession>A0A8J5HFY7</accession>
<dbReference type="OrthoDB" id="1911504at2759"/>
<keyword evidence="1" id="KW-0677">Repeat</keyword>
<feature type="repeat" description="PPR" evidence="2">
    <location>
        <begin position="146"/>
        <end position="180"/>
    </location>
</feature>
<dbReference type="PANTHER" id="PTHR47933:SF11">
    <property type="entry name" value="PENTATRICOPEPTIDE REPEAT-CONTAINING PROTEIN 2"/>
    <property type="match status" value="1"/>
</dbReference>
<proteinExistence type="predicted"/>
<evidence type="ECO:0000256" key="2">
    <source>
        <dbReference type="PROSITE-ProRule" id="PRU00708"/>
    </source>
</evidence>
<dbReference type="InterPro" id="IPR051240">
    <property type="entry name" value="Mito_RNA-Proc/Resp"/>
</dbReference>
<organism evidence="4 5">
    <name type="scientific">Zingiber officinale</name>
    <name type="common">Ginger</name>
    <name type="synonym">Amomum zingiber</name>
    <dbReference type="NCBI Taxonomy" id="94328"/>
    <lineage>
        <taxon>Eukaryota</taxon>
        <taxon>Viridiplantae</taxon>
        <taxon>Streptophyta</taxon>
        <taxon>Embryophyta</taxon>
        <taxon>Tracheophyta</taxon>
        <taxon>Spermatophyta</taxon>
        <taxon>Magnoliopsida</taxon>
        <taxon>Liliopsida</taxon>
        <taxon>Zingiberales</taxon>
        <taxon>Zingiberaceae</taxon>
        <taxon>Zingiber</taxon>
    </lineage>
</organism>
<evidence type="ECO:0000313" key="4">
    <source>
        <dbReference type="EMBL" id="KAG6526150.1"/>
    </source>
</evidence>
<evidence type="ECO:0008006" key="6">
    <source>
        <dbReference type="Google" id="ProtNLM"/>
    </source>
</evidence>
<dbReference type="Proteomes" id="UP000734854">
    <property type="component" value="Unassembled WGS sequence"/>
</dbReference>
<dbReference type="Pfam" id="PF01535">
    <property type="entry name" value="PPR"/>
    <property type="match status" value="1"/>
</dbReference>
<dbReference type="NCBIfam" id="TIGR00756">
    <property type="entry name" value="PPR"/>
    <property type="match status" value="3"/>
</dbReference>